<comment type="caution">
    <text evidence="2">The sequence shown here is derived from an EMBL/GenBank/DDBJ whole genome shotgun (WGS) entry which is preliminary data.</text>
</comment>
<dbReference type="AlphaFoldDB" id="A0A7J8Q4W3"/>
<organism evidence="2 3">
    <name type="scientific">Gossypium raimondii</name>
    <name type="common">Peruvian cotton</name>
    <name type="synonym">Gossypium klotzschianum subsp. raimondii</name>
    <dbReference type="NCBI Taxonomy" id="29730"/>
    <lineage>
        <taxon>Eukaryota</taxon>
        <taxon>Viridiplantae</taxon>
        <taxon>Streptophyta</taxon>
        <taxon>Embryophyta</taxon>
        <taxon>Tracheophyta</taxon>
        <taxon>Spermatophyta</taxon>
        <taxon>Magnoliopsida</taxon>
        <taxon>eudicotyledons</taxon>
        <taxon>Gunneridae</taxon>
        <taxon>Pentapetalae</taxon>
        <taxon>rosids</taxon>
        <taxon>malvids</taxon>
        <taxon>Malvales</taxon>
        <taxon>Malvaceae</taxon>
        <taxon>Malvoideae</taxon>
        <taxon>Gossypium</taxon>
    </lineage>
</organism>
<proteinExistence type="predicted"/>
<dbReference type="Proteomes" id="UP000593578">
    <property type="component" value="Unassembled WGS sequence"/>
</dbReference>
<name>A0A7J8Q4W3_GOSRA</name>
<dbReference type="EMBL" id="JABEZZ010000009">
    <property type="protein sequence ID" value="MBA0596478.1"/>
    <property type="molecule type" value="Genomic_DNA"/>
</dbReference>
<gene>
    <name evidence="2" type="ORF">Gorai_013296</name>
</gene>
<feature type="region of interest" description="Disordered" evidence="1">
    <location>
        <begin position="110"/>
        <end position="143"/>
    </location>
</feature>
<evidence type="ECO:0000256" key="1">
    <source>
        <dbReference type="SAM" id="MobiDB-lite"/>
    </source>
</evidence>
<accession>A0A7J8Q4W3</accession>
<evidence type="ECO:0000313" key="3">
    <source>
        <dbReference type="Proteomes" id="UP000593578"/>
    </source>
</evidence>
<evidence type="ECO:0000313" key="2">
    <source>
        <dbReference type="EMBL" id="MBA0596478.1"/>
    </source>
</evidence>
<reference evidence="2 3" key="1">
    <citation type="journal article" date="2019" name="Genome Biol. Evol.">
        <title>Insights into the evolution of the New World diploid cottons (Gossypium, subgenus Houzingenia) based on genome sequencing.</title>
        <authorList>
            <person name="Grover C.E."/>
            <person name="Arick M.A. 2nd"/>
            <person name="Thrash A."/>
            <person name="Conover J.L."/>
            <person name="Sanders W.S."/>
            <person name="Peterson D.G."/>
            <person name="Frelichowski J.E."/>
            <person name="Scheffler J.A."/>
            <person name="Scheffler B.E."/>
            <person name="Wendel J.F."/>
        </authorList>
    </citation>
    <scope>NUCLEOTIDE SEQUENCE [LARGE SCALE GENOMIC DNA]</scope>
    <source>
        <strain evidence="2">8</strain>
        <tissue evidence="2">Leaf</tissue>
    </source>
</reference>
<sequence length="143" mass="16968">MLQERGFKSISTLKSEMQELIQYHQCEKFYRNLTNSVYILIVHDLYVASKETDVKRSINAPWMRMRVRGKEISISPPKITRLRLPQFPTAKYEIKIKPIKIRKEKELKEVEDTKEDLKVEPEGETNKADEASDPDFNNFKHFH</sequence>
<protein>
    <submittedName>
        <fullName evidence="2">Uncharacterized protein</fullName>
    </submittedName>
</protein>
<feature type="compositionally biased region" description="Basic and acidic residues" evidence="1">
    <location>
        <begin position="110"/>
        <end position="130"/>
    </location>
</feature>